<evidence type="ECO:0000313" key="4">
    <source>
        <dbReference type="EMBL" id="PJZ64315.1"/>
    </source>
</evidence>
<dbReference type="GO" id="GO:0016491">
    <property type="term" value="F:oxidoreductase activity"/>
    <property type="evidence" value="ECO:0007669"/>
    <property type="project" value="UniProtKB-KW"/>
</dbReference>
<dbReference type="Proteomes" id="UP000231912">
    <property type="component" value="Unassembled WGS sequence"/>
</dbReference>
<proteinExistence type="predicted"/>
<reference evidence="4 5" key="1">
    <citation type="submission" date="2017-07" db="EMBL/GenBank/DDBJ databases">
        <title>Leptospira spp. isolated from tropical soils.</title>
        <authorList>
            <person name="Thibeaux R."/>
            <person name="Iraola G."/>
            <person name="Ferres I."/>
            <person name="Bierque E."/>
            <person name="Girault D."/>
            <person name="Soupe-Gilbert M.-E."/>
            <person name="Picardeau M."/>
            <person name="Goarant C."/>
        </authorList>
    </citation>
    <scope>NUCLEOTIDE SEQUENCE [LARGE SCALE GENOMIC DNA]</scope>
    <source>
        <strain evidence="4 5">FH2-C-A2</strain>
    </source>
</reference>
<sequence>MIDTKQKLGIWDSFQLPNGQILSNRVAKASMEEGLSDENFLPSRSIHSLYSRWAKSGAGLLITGNVMVDPNGLTGPGNVILRKGMDLSSLKKWAEIAKSAGSKIWMQINHPGRQTFGFISENPVAPSSVPVRIPGRMFAKVFGVPRALSSQEIRDLIQKFIDAALLAEQAGFDGVEVHAAHGYLINQFLSPLTNQREDEWGGSLENRARFLLEIVRGIRSVVRPGFGVGVKLNSADFQGGGFQEEDSLEVMRLLSPLGIDLLEISGGNYESPAMQGGSGKREAYFLEFAKKARATVEIPLMVTGGFRTLSVMEDAVRSGDTDLVGLAAPFAFYPELVNSMKDGRLLQVPVDIPKLSNPAIHSLSKMSAIRLQFRRMGSGKEPKLPTSLVWNMIRDQIRGRRNAKRYKKFLKEISAQKS</sequence>
<protein>
    <submittedName>
        <fullName evidence="4">NADH oxidase</fullName>
    </submittedName>
</protein>
<accession>A0A2M9Z7B6</accession>
<dbReference type="SUPFAM" id="SSF51395">
    <property type="entry name" value="FMN-linked oxidoreductases"/>
    <property type="match status" value="1"/>
</dbReference>
<dbReference type="PANTHER" id="PTHR43656:SF2">
    <property type="entry name" value="BINDING OXIDOREDUCTASE, PUTATIVE (AFU_ORTHOLOGUE AFUA_2G08260)-RELATED"/>
    <property type="match status" value="1"/>
</dbReference>
<organism evidence="4 5">
    <name type="scientific">Leptospira wolffii</name>
    <dbReference type="NCBI Taxonomy" id="409998"/>
    <lineage>
        <taxon>Bacteria</taxon>
        <taxon>Pseudomonadati</taxon>
        <taxon>Spirochaetota</taxon>
        <taxon>Spirochaetia</taxon>
        <taxon>Leptospirales</taxon>
        <taxon>Leptospiraceae</taxon>
        <taxon>Leptospira</taxon>
    </lineage>
</organism>
<dbReference type="InterPro" id="IPR013785">
    <property type="entry name" value="Aldolase_TIM"/>
</dbReference>
<dbReference type="AlphaFoldDB" id="A0A2M9Z7B6"/>
<dbReference type="Gene3D" id="3.20.20.70">
    <property type="entry name" value="Aldolase class I"/>
    <property type="match status" value="1"/>
</dbReference>
<dbReference type="PANTHER" id="PTHR43656">
    <property type="entry name" value="BINDING OXIDOREDUCTASE, PUTATIVE (AFU_ORTHOLOGUE AFUA_2G08260)-RELATED"/>
    <property type="match status" value="1"/>
</dbReference>
<evidence type="ECO:0000256" key="1">
    <source>
        <dbReference type="ARBA" id="ARBA00022630"/>
    </source>
</evidence>
<keyword evidence="2" id="KW-0560">Oxidoreductase</keyword>
<evidence type="ECO:0000259" key="3">
    <source>
        <dbReference type="Pfam" id="PF00724"/>
    </source>
</evidence>
<evidence type="ECO:0000256" key="2">
    <source>
        <dbReference type="ARBA" id="ARBA00023002"/>
    </source>
</evidence>
<keyword evidence="1" id="KW-0285">Flavoprotein</keyword>
<feature type="domain" description="NADH:flavin oxidoreductase/NADH oxidase N-terminal" evidence="3">
    <location>
        <begin position="20"/>
        <end position="345"/>
    </location>
</feature>
<gene>
    <name evidence="4" type="ORF">CH371_17995</name>
</gene>
<evidence type="ECO:0000313" key="5">
    <source>
        <dbReference type="Proteomes" id="UP000231912"/>
    </source>
</evidence>
<dbReference type="Pfam" id="PF00724">
    <property type="entry name" value="Oxidored_FMN"/>
    <property type="match status" value="1"/>
</dbReference>
<dbReference type="InterPro" id="IPR001155">
    <property type="entry name" value="OxRdtase_FMN_N"/>
</dbReference>
<name>A0A2M9Z7B6_9LEPT</name>
<dbReference type="GO" id="GO:0010181">
    <property type="term" value="F:FMN binding"/>
    <property type="evidence" value="ECO:0007669"/>
    <property type="project" value="InterPro"/>
</dbReference>
<dbReference type="EMBL" id="NPDT01000010">
    <property type="protein sequence ID" value="PJZ64315.1"/>
    <property type="molecule type" value="Genomic_DNA"/>
</dbReference>
<comment type="caution">
    <text evidence="4">The sequence shown here is derived from an EMBL/GenBank/DDBJ whole genome shotgun (WGS) entry which is preliminary data.</text>
</comment>
<dbReference type="RefSeq" id="WP_100760230.1">
    <property type="nucleotide sequence ID" value="NZ_NPDT01000010.1"/>
</dbReference>
<dbReference type="InterPro" id="IPR051799">
    <property type="entry name" value="NADH_flavin_oxidoreductase"/>
</dbReference>
<dbReference type="CDD" id="cd04733">
    <property type="entry name" value="OYE_like_2_FMN"/>
    <property type="match status" value="1"/>
</dbReference>